<sequence>GGCGFTAKGFGGGMAMGGKGCGMGGGVQTIKRMLMAANTLPGGRWTNNDKTVVIKGLPDDTSDKDLYDIFSPFGAIHSEGVRALHWEDGRCKGTAFVNFIELDGAIKACATLNNFLMPTGTQLKVYRQDMDGSDGFNKKSGDWNCPACGDLQFARNTQCRKCGTPNPNPEAAAAAAAPDMKPGDWVCPSCSDVQ</sequence>
<dbReference type="Gene3D" id="3.30.70.330">
    <property type="match status" value="1"/>
</dbReference>
<feature type="domain" description="RRM" evidence="6">
    <location>
        <begin position="50"/>
        <end position="130"/>
    </location>
</feature>
<dbReference type="InterPro" id="IPR001876">
    <property type="entry name" value="Znf_RanBP2"/>
</dbReference>
<feature type="domain" description="RanBP2-type" evidence="7">
    <location>
        <begin position="139"/>
        <end position="168"/>
    </location>
</feature>
<evidence type="ECO:0000259" key="6">
    <source>
        <dbReference type="PROSITE" id="PS50102"/>
    </source>
</evidence>
<dbReference type="InterPro" id="IPR035979">
    <property type="entry name" value="RBD_domain_sf"/>
</dbReference>
<protein>
    <recommendedName>
        <fullName evidence="10">RRM domain-containing protein</fullName>
    </recommendedName>
</protein>
<dbReference type="InterPro" id="IPR036443">
    <property type="entry name" value="Znf_RanBP2_sf"/>
</dbReference>
<keyword evidence="2 5" id="KW-0863">Zinc-finger</keyword>
<proteinExistence type="predicted"/>
<evidence type="ECO:0000256" key="1">
    <source>
        <dbReference type="ARBA" id="ARBA00022723"/>
    </source>
</evidence>
<dbReference type="EMBL" id="CAUYUJ010009382">
    <property type="protein sequence ID" value="CAK0826617.1"/>
    <property type="molecule type" value="Genomic_DNA"/>
</dbReference>
<dbReference type="PANTHER" id="PTHR23111">
    <property type="entry name" value="ZINC FINGER PROTEIN"/>
    <property type="match status" value="1"/>
</dbReference>
<evidence type="ECO:0000256" key="4">
    <source>
        <dbReference type="PROSITE-ProRule" id="PRU00176"/>
    </source>
</evidence>
<dbReference type="SMART" id="SM00360">
    <property type="entry name" value="RRM"/>
    <property type="match status" value="1"/>
</dbReference>
<dbReference type="Pfam" id="PF00076">
    <property type="entry name" value="RRM_1"/>
    <property type="match status" value="1"/>
</dbReference>
<feature type="non-terminal residue" evidence="8">
    <location>
        <position position="1"/>
    </location>
</feature>
<evidence type="ECO:0008006" key="10">
    <source>
        <dbReference type="Google" id="ProtNLM"/>
    </source>
</evidence>
<name>A0ABN9SA37_9DINO</name>
<dbReference type="PROSITE" id="PS50102">
    <property type="entry name" value="RRM"/>
    <property type="match status" value="1"/>
</dbReference>
<dbReference type="SUPFAM" id="SSF54928">
    <property type="entry name" value="RNA-binding domain, RBD"/>
    <property type="match status" value="1"/>
</dbReference>
<keyword evidence="1" id="KW-0479">Metal-binding</keyword>
<evidence type="ECO:0000256" key="2">
    <source>
        <dbReference type="ARBA" id="ARBA00022771"/>
    </source>
</evidence>
<keyword evidence="9" id="KW-1185">Reference proteome</keyword>
<dbReference type="InterPro" id="IPR012677">
    <property type="entry name" value="Nucleotide-bd_a/b_plait_sf"/>
</dbReference>
<comment type="caution">
    <text evidence="8">The sequence shown here is derived from an EMBL/GenBank/DDBJ whole genome shotgun (WGS) entry which is preliminary data.</text>
</comment>
<dbReference type="Gene3D" id="4.10.1060.10">
    <property type="entry name" value="Zinc finger, RanBP2-type"/>
    <property type="match status" value="1"/>
</dbReference>
<dbReference type="InterPro" id="IPR000504">
    <property type="entry name" value="RRM_dom"/>
</dbReference>
<keyword evidence="4" id="KW-0694">RNA-binding</keyword>
<dbReference type="SUPFAM" id="SSF90209">
    <property type="entry name" value="Ran binding protein zinc finger-like"/>
    <property type="match status" value="1"/>
</dbReference>
<evidence type="ECO:0000313" key="8">
    <source>
        <dbReference type="EMBL" id="CAK0826617.1"/>
    </source>
</evidence>
<accession>A0ABN9SA37</accession>
<dbReference type="PROSITE" id="PS50199">
    <property type="entry name" value="ZF_RANBP2_2"/>
    <property type="match status" value="1"/>
</dbReference>
<feature type="non-terminal residue" evidence="8">
    <location>
        <position position="194"/>
    </location>
</feature>
<gene>
    <name evidence="8" type="ORF">PCOR1329_LOCUS26400</name>
</gene>
<evidence type="ECO:0000256" key="5">
    <source>
        <dbReference type="PROSITE-ProRule" id="PRU00322"/>
    </source>
</evidence>
<dbReference type="CDD" id="cd00590">
    <property type="entry name" value="RRM_SF"/>
    <property type="match status" value="1"/>
</dbReference>
<evidence type="ECO:0000313" key="9">
    <source>
        <dbReference type="Proteomes" id="UP001189429"/>
    </source>
</evidence>
<dbReference type="SMART" id="SM00547">
    <property type="entry name" value="ZnF_RBZ"/>
    <property type="match status" value="1"/>
</dbReference>
<keyword evidence="3" id="KW-0862">Zinc</keyword>
<evidence type="ECO:0000256" key="3">
    <source>
        <dbReference type="ARBA" id="ARBA00022833"/>
    </source>
</evidence>
<organism evidence="8 9">
    <name type="scientific">Prorocentrum cordatum</name>
    <dbReference type="NCBI Taxonomy" id="2364126"/>
    <lineage>
        <taxon>Eukaryota</taxon>
        <taxon>Sar</taxon>
        <taxon>Alveolata</taxon>
        <taxon>Dinophyceae</taxon>
        <taxon>Prorocentrales</taxon>
        <taxon>Prorocentraceae</taxon>
        <taxon>Prorocentrum</taxon>
    </lineage>
</organism>
<dbReference type="Proteomes" id="UP001189429">
    <property type="component" value="Unassembled WGS sequence"/>
</dbReference>
<dbReference type="PANTHER" id="PTHR23111:SF40">
    <property type="entry name" value="RNA-BINDING PROTEIN INVOLVED IN HETEROCHROMATIN ASSEMBLY-RELATED"/>
    <property type="match status" value="1"/>
</dbReference>
<evidence type="ECO:0000259" key="7">
    <source>
        <dbReference type="PROSITE" id="PS50199"/>
    </source>
</evidence>
<reference evidence="8" key="1">
    <citation type="submission" date="2023-10" db="EMBL/GenBank/DDBJ databases">
        <authorList>
            <person name="Chen Y."/>
            <person name="Shah S."/>
            <person name="Dougan E. K."/>
            <person name="Thang M."/>
            <person name="Chan C."/>
        </authorList>
    </citation>
    <scope>NUCLEOTIDE SEQUENCE [LARGE SCALE GENOMIC DNA]</scope>
</reference>